<evidence type="ECO:0000313" key="2">
    <source>
        <dbReference type="EMBL" id="TLP37015.1"/>
    </source>
</evidence>
<evidence type="ECO:0000256" key="1">
    <source>
        <dbReference type="SAM" id="MobiDB-lite"/>
    </source>
</evidence>
<dbReference type="RefSeq" id="WP_138153269.1">
    <property type="nucleotide sequence ID" value="NZ_CBDDKQ010000003.1"/>
</dbReference>
<reference evidence="2 3" key="1">
    <citation type="submission" date="2019-05" db="EMBL/GenBank/DDBJ databases">
        <title>Arcobacter sp. nov., isolated from sea sediment.</title>
        <authorList>
            <person name="Kim W."/>
        </authorList>
    </citation>
    <scope>NUCLEOTIDE SEQUENCE [LARGE SCALE GENOMIC DNA]</scope>
    <source>
        <strain evidence="2 3">CAU 1517</strain>
    </source>
</reference>
<dbReference type="Proteomes" id="UP000308901">
    <property type="component" value="Unassembled WGS sequence"/>
</dbReference>
<evidence type="ECO:0008006" key="4">
    <source>
        <dbReference type="Google" id="ProtNLM"/>
    </source>
</evidence>
<accession>A0A5R8XZA7</accession>
<dbReference type="SUPFAM" id="SSF75708">
    <property type="entry name" value="Chemotaxis phosphatase CheZ"/>
    <property type="match status" value="1"/>
</dbReference>
<gene>
    <name evidence="2" type="ORF">FDK22_12285</name>
</gene>
<dbReference type="AlphaFoldDB" id="A0A5R8XZA7"/>
<feature type="region of interest" description="Disordered" evidence="1">
    <location>
        <begin position="1"/>
        <end position="89"/>
    </location>
</feature>
<keyword evidence="3" id="KW-1185">Reference proteome</keyword>
<proteinExistence type="predicted"/>
<dbReference type="Gene3D" id="1.10.287.500">
    <property type="entry name" value="Helix hairpin bin"/>
    <property type="match status" value="1"/>
</dbReference>
<dbReference type="EMBL" id="VANU01000005">
    <property type="protein sequence ID" value="TLP37015.1"/>
    <property type="molecule type" value="Genomic_DNA"/>
</dbReference>
<protein>
    <recommendedName>
        <fullName evidence="4">Chemotaxis protein</fullName>
    </recommendedName>
</protein>
<feature type="compositionally biased region" description="Acidic residues" evidence="1">
    <location>
        <begin position="76"/>
        <end position="89"/>
    </location>
</feature>
<organism evidence="2 3">
    <name type="scientific">Arcobacter arenosus</name>
    <dbReference type="NCBI Taxonomy" id="2576037"/>
    <lineage>
        <taxon>Bacteria</taxon>
        <taxon>Pseudomonadati</taxon>
        <taxon>Campylobacterota</taxon>
        <taxon>Epsilonproteobacteria</taxon>
        <taxon>Campylobacterales</taxon>
        <taxon>Arcobacteraceae</taxon>
        <taxon>Arcobacter</taxon>
    </lineage>
</organism>
<comment type="caution">
    <text evidence="2">The sequence shown here is derived from an EMBL/GenBank/DDBJ whole genome shotgun (WGS) entry which is preliminary data.</text>
</comment>
<evidence type="ECO:0000313" key="3">
    <source>
        <dbReference type="Proteomes" id="UP000308901"/>
    </source>
</evidence>
<feature type="compositionally biased region" description="Acidic residues" evidence="1">
    <location>
        <begin position="18"/>
        <end position="29"/>
    </location>
</feature>
<name>A0A5R8XZA7_9BACT</name>
<sequence length="348" mass="39329">MSMSQEEIESLMNGLDFNEGESEEQTNEEIESHESMSEDDINKLIEETQEASNESVSSDVAKDESIDEILSSLESSQDEDENISQEETNIDDILKELDAANSDNTISDDEIVEDIKEEATTHATEENFDDILNSIEGLNDEPTIEETPFVQPQIEASSKEDEDNLDYKINSGVFPFPVEEDTKVVNQLSAVANDSEEKATKIFDVLSNILDYNNAIQNDIQALSGFNEKQIAMLSSLSQKFPNINAFQQNLEQANQMAEYINDANEKINDGSTEIFQAMELMQYHDINRQKIERVMSVIRKLSTYLNNLFEDENNREEVAIAKHIHGDKNDDLVGDDDLEALIAEFNK</sequence>
<feature type="compositionally biased region" description="Basic and acidic residues" evidence="1">
    <location>
        <begin position="30"/>
        <end position="46"/>
    </location>
</feature>
<dbReference type="OrthoDB" id="5347695at2"/>